<sequence>MKDKIALFFENEIKWKAEFLLLRTLLLQHKSLQEEYKWMHPCYTLNGKNVIIIHGFKEYCALLFFKGSLLEDNDHVLIQQTKNVQAARQIRFTNITDIQKLETTIDKYIQKAIDIESSGQKVILKKVEEFAIPNEFKNFLESDPKMANAFSRLTPGRQKAYLHFFNQAKQSKTRLSRIDKFYNQILEGKGLND</sequence>
<dbReference type="AlphaFoldDB" id="A0A5P2G4C9"/>
<evidence type="ECO:0000313" key="2">
    <source>
        <dbReference type="EMBL" id="QES90684.1"/>
    </source>
</evidence>
<keyword evidence="3" id="KW-1185">Reference proteome</keyword>
<feature type="domain" description="YdhG-like" evidence="1">
    <location>
        <begin position="15"/>
        <end position="113"/>
    </location>
</feature>
<dbReference type="Pfam" id="PF13376">
    <property type="entry name" value="OmdA"/>
    <property type="match status" value="1"/>
</dbReference>
<dbReference type="KEGG" id="arac:E0W69_019170"/>
<dbReference type="OrthoDB" id="214150at2"/>
<accession>A0A5P2G4C9</accession>
<protein>
    <recommendedName>
        <fullName evidence="1">YdhG-like domain-containing protein</fullName>
    </recommendedName>
</protein>
<dbReference type="SUPFAM" id="SSF159888">
    <property type="entry name" value="YdhG-like"/>
    <property type="match status" value="1"/>
</dbReference>
<dbReference type="Pfam" id="PF08818">
    <property type="entry name" value="DUF1801"/>
    <property type="match status" value="1"/>
</dbReference>
<dbReference type="RefSeq" id="WP_131331669.1">
    <property type="nucleotide sequence ID" value="NZ_CP044016.1"/>
</dbReference>
<dbReference type="Gene3D" id="3.90.1150.200">
    <property type="match status" value="1"/>
</dbReference>
<gene>
    <name evidence="2" type="ORF">E0W69_019170</name>
</gene>
<dbReference type="EMBL" id="CP044016">
    <property type="protein sequence ID" value="QES90684.1"/>
    <property type="molecule type" value="Genomic_DNA"/>
</dbReference>
<organism evidence="2 3">
    <name type="scientific">Rhizosphaericola mali</name>
    <dbReference type="NCBI Taxonomy" id="2545455"/>
    <lineage>
        <taxon>Bacteria</taxon>
        <taxon>Pseudomonadati</taxon>
        <taxon>Bacteroidota</taxon>
        <taxon>Chitinophagia</taxon>
        <taxon>Chitinophagales</taxon>
        <taxon>Chitinophagaceae</taxon>
        <taxon>Rhizosphaericola</taxon>
    </lineage>
</organism>
<name>A0A5P2G4C9_9BACT</name>
<evidence type="ECO:0000313" key="3">
    <source>
        <dbReference type="Proteomes" id="UP000292424"/>
    </source>
</evidence>
<dbReference type="Proteomes" id="UP000292424">
    <property type="component" value="Chromosome"/>
</dbReference>
<dbReference type="PIRSF" id="PIRSF021308">
    <property type="entry name" value="UCP021308"/>
    <property type="match status" value="1"/>
</dbReference>
<dbReference type="InterPro" id="IPR014922">
    <property type="entry name" value="YdhG-like"/>
</dbReference>
<evidence type="ECO:0000259" key="1">
    <source>
        <dbReference type="Pfam" id="PF08818"/>
    </source>
</evidence>
<reference evidence="2 3" key="1">
    <citation type="submission" date="2019-09" db="EMBL/GenBank/DDBJ databases">
        <title>Complete genome sequence of Arachidicoccus sp. B3-10 isolated from apple orchard soil.</title>
        <authorList>
            <person name="Kim H.S."/>
            <person name="Han K.-I."/>
            <person name="Suh M.K."/>
            <person name="Lee K.C."/>
            <person name="Eom M.K."/>
            <person name="Kim J.-S."/>
            <person name="Kang S.W."/>
            <person name="Sin Y."/>
            <person name="Lee J.-S."/>
        </authorList>
    </citation>
    <scope>NUCLEOTIDE SEQUENCE [LARGE SCALE GENOMIC DNA]</scope>
    <source>
        <strain evidence="2 3">B3-10</strain>
    </source>
</reference>
<proteinExistence type="predicted"/>
<dbReference type="InterPro" id="IPR016786">
    <property type="entry name" value="YdeI_bac"/>
</dbReference>